<name>A0A642UPM8_9ASCO</name>
<reference evidence="4" key="1">
    <citation type="journal article" date="2019" name="G3 (Bethesda)">
        <title>Genome Assemblies of Two Rare Opportunistic Yeast Pathogens: Diutina rugosa (syn. Candida rugosa) and Trichomonascus ciferrii (syn. Candida ciferrii).</title>
        <authorList>
            <person name="Mixao V."/>
            <person name="Saus E."/>
            <person name="Hansen A.P."/>
            <person name="Lass-Florl C."/>
            <person name="Gabaldon T."/>
        </authorList>
    </citation>
    <scope>NUCLEOTIDE SEQUENCE</scope>
    <source>
        <strain evidence="4">CBS 4856</strain>
    </source>
</reference>
<gene>
    <name evidence="4" type="ORF">TRICI_005774</name>
</gene>
<protein>
    <recommendedName>
        <fullName evidence="3">Fumarylacetoacetase-like C-terminal domain-containing protein</fullName>
    </recommendedName>
</protein>
<feature type="domain" description="Fumarylacetoacetase-like C-terminal" evidence="3">
    <location>
        <begin position="174"/>
        <end position="261"/>
    </location>
</feature>
<dbReference type="AlphaFoldDB" id="A0A642UPM8"/>
<evidence type="ECO:0000313" key="4">
    <source>
        <dbReference type="EMBL" id="KAA8902968.1"/>
    </source>
</evidence>
<dbReference type="SUPFAM" id="SSF56529">
    <property type="entry name" value="FAH"/>
    <property type="match status" value="1"/>
</dbReference>
<dbReference type="Proteomes" id="UP000761534">
    <property type="component" value="Unassembled WGS sequence"/>
</dbReference>
<comment type="caution">
    <text evidence="4">The sequence shown here is derived from an EMBL/GenBank/DDBJ whole genome shotgun (WGS) entry which is preliminary data.</text>
</comment>
<comment type="similarity">
    <text evidence="1">Belongs to the FAH family.</text>
</comment>
<dbReference type="Gene3D" id="3.90.850.10">
    <property type="entry name" value="Fumarylacetoacetase-like, C-terminal domain"/>
    <property type="match status" value="2"/>
</dbReference>
<dbReference type="VEuPathDB" id="FungiDB:TRICI_005774"/>
<sequence>MVTWTRLIRFIATDGKTYKGEPIVSTDEDIGKLHESDRTLQALEIKGDDIFSDECIVSDNVLEVKKLLGPLVPDDVPLVKCVGLNYMNHLQGKMPPPPYPSIFIKPRTAVSNHNEPVPIPKLAQVDQADYEGEFCVVIGKEGKDIPESKALSCVAGYTVGNDVSARTWQSDPNVIPDPSGLRLQTWVNGEKRQDSDTNDLIFSVAKIISFISQGTTLEKGTVIMTGTPDGVGASLKEKVFLKDGDRVEISVDKIGTLSNTIKFL</sequence>
<dbReference type="OrthoDB" id="411064at2759"/>
<evidence type="ECO:0000256" key="2">
    <source>
        <dbReference type="ARBA" id="ARBA00022723"/>
    </source>
</evidence>
<keyword evidence="2" id="KW-0479">Metal-binding</keyword>
<proteinExistence type="inferred from homology"/>
<feature type="domain" description="Fumarylacetoacetase-like C-terminal" evidence="3">
    <location>
        <begin position="81"/>
        <end position="170"/>
    </location>
</feature>
<evidence type="ECO:0000313" key="5">
    <source>
        <dbReference type="Proteomes" id="UP000761534"/>
    </source>
</evidence>
<dbReference type="Pfam" id="PF01557">
    <property type="entry name" value="FAA_hydrolase"/>
    <property type="match status" value="2"/>
</dbReference>
<dbReference type="GO" id="GO:0003824">
    <property type="term" value="F:catalytic activity"/>
    <property type="evidence" value="ECO:0007669"/>
    <property type="project" value="InterPro"/>
</dbReference>
<dbReference type="EMBL" id="SWFS01000453">
    <property type="protein sequence ID" value="KAA8902968.1"/>
    <property type="molecule type" value="Genomic_DNA"/>
</dbReference>
<accession>A0A642UPM8</accession>
<keyword evidence="5" id="KW-1185">Reference proteome</keyword>
<dbReference type="InterPro" id="IPR011234">
    <property type="entry name" value="Fumarylacetoacetase-like_C"/>
</dbReference>
<dbReference type="PANTHER" id="PTHR11820:SF100">
    <property type="entry name" value="FUMARYLACETOACETATE HYDROLASE FAMILY PROTEIN (AFU_ORTHOLOGUE AFUA_4G01490)"/>
    <property type="match status" value="1"/>
</dbReference>
<organism evidence="4 5">
    <name type="scientific">Trichomonascus ciferrii</name>
    <dbReference type="NCBI Taxonomy" id="44093"/>
    <lineage>
        <taxon>Eukaryota</taxon>
        <taxon>Fungi</taxon>
        <taxon>Dikarya</taxon>
        <taxon>Ascomycota</taxon>
        <taxon>Saccharomycotina</taxon>
        <taxon>Dipodascomycetes</taxon>
        <taxon>Dipodascales</taxon>
        <taxon>Trichomonascaceae</taxon>
        <taxon>Trichomonascus</taxon>
        <taxon>Trichomonascus ciferrii complex</taxon>
    </lineage>
</organism>
<dbReference type="PANTHER" id="PTHR11820">
    <property type="entry name" value="ACYLPYRUVASE"/>
    <property type="match status" value="1"/>
</dbReference>
<evidence type="ECO:0000259" key="3">
    <source>
        <dbReference type="Pfam" id="PF01557"/>
    </source>
</evidence>
<dbReference type="InterPro" id="IPR036663">
    <property type="entry name" value="Fumarylacetoacetase_C_sf"/>
</dbReference>
<evidence type="ECO:0000256" key="1">
    <source>
        <dbReference type="ARBA" id="ARBA00010211"/>
    </source>
</evidence>
<dbReference type="GO" id="GO:0046872">
    <property type="term" value="F:metal ion binding"/>
    <property type="evidence" value="ECO:0007669"/>
    <property type="project" value="UniProtKB-KW"/>
</dbReference>